<dbReference type="RefSeq" id="WP_301120442.1">
    <property type="nucleotide sequence ID" value="NZ_JAUHPX010000001.1"/>
</dbReference>
<evidence type="ECO:0000313" key="2">
    <source>
        <dbReference type="EMBL" id="MDN4486967.1"/>
    </source>
</evidence>
<protein>
    <submittedName>
        <fullName evidence="2">DUF3052 domain-containing protein</fullName>
    </submittedName>
</protein>
<organism evidence="2 3">
    <name type="scientific">Demequina lignilytica</name>
    <dbReference type="NCBI Taxonomy" id="3051663"/>
    <lineage>
        <taxon>Bacteria</taxon>
        <taxon>Bacillati</taxon>
        <taxon>Actinomycetota</taxon>
        <taxon>Actinomycetes</taxon>
        <taxon>Micrococcales</taxon>
        <taxon>Demequinaceae</taxon>
        <taxon>Demequina</taxon>
    </lineage>
</organism>
<accession>A0AAW7M856</accession>
<evidence type="ECO:0000313" key="1">
    <source>
        <dbReference type="EMBL" id="MDN4482316.1"/>
    </source>
</evidence>
<reference evidence="2" key="1">
    <citation type="submission" date="2023-06" db="EMBL/GenBank/DDBJ databases">
        <title>Sysu t00039.</title>
        <authorList>
            <person name="Gao L."/>
            <person name="Fang B.-Z."/>
            <person name="Li W.-J."/>
        </authorList>
    </citation>
    <scope>NUCLEOTIDE SEQUENCE</scope>
    <source>
        <strain evidence="2">SYSU T00039</strain>
    </source>
</reference>
<dbReference type="EMBL" id="JAUHQB010000001">
    <property type="protein sequence ID" value="MDN4482316.1"/>
    <property type="molecule type" value="Genomic_DNA"/>
</dbReference>
<keyword evidence="3" id="KW-1185">Reference proteome</keyword>
<comment type="caution">
    <text evidence="2">The sequence shown here is derived from an EMBL/GenBank/DDBJ whole genome shotgun (WGS) entry which is preliminary data.</text>
</comment>
<dbReference type="Proteomes" id="UP001172737">
    <property type="component" value="Unassembled WGS sequence"/>
</dbReference>
<dbReference type="AlphaFoldDB" id="A0AAW7M856"/>
<name>A0AAW7M856_9MICO</name>
<sequence length="142" mass="14835">MATQEDAKAATEAAVARLGLKSGQIIQEFGYDDDVDAAFRAGVEAATGEDLADEDYGDVVDGALVWFRDGDGDLTDLLMDAQTLLDDAAPVWVCTPKAGNGGHVFPRDVQEAASLSGLHATSTFVLGGSWTATSLVEKGRSK</sequence>
<dbReference type="EMBL" id="JAUHPX010000001">
    <property type="protein sequence ID" value="MDN4486967.1"/>
    <property type="molecule type" value="Genomic_DNA"/>
</dbReference>
<evidence type="ECO:0000313" key="4">
    <source>
        <dbReference type="Proteomes" id="UP001172756"/>
    </source>
</evidence>
<dbReference type="InterPro" id="IPR021412">
    <property type="entry name" value="DUF3052"/>
</dbReference>
<dbReference type="Proteomes" id="UP001172756">
    <property type="component" value="Unassembled WGS sequence"/>
</dbReference>
<reference evidence="1 4" key="2">
    <citation type="submission" date="2023-06" db="EMBL/GenBank/DDBJ databases">
        <title>SYSU T0a273.</title>
        <authorList>
            <person name="Gao L."/>
            <person name="Fang B.-Z."/>
            <person name="Li W.-J."/>
        </authorList>
    </citation>
    <scope>NUCLEOTIDE SEQUENCE [LARGE SCALE GENOMIC DNA]</scope>
    <source>
        <strain evidence="1 4">SYSU T0a273</strain>
    </source>
</reference>
<evidence type="ECO:0000313" key="3">
    <source>
        <dbReference type="Proteomes" id="UP001172737"/>
    </source>
</evidence>
<gene>
    <name evidence="1" type="ORF">QQ002_02035</name>
    <name evidence="2" type="ORF">QQX10_02175</name>
</gene>
<dbReference type="Pfam" id="PF11253">
    <property type="entry name" value="DUF3052"/>
    <property type="match status" value="1"/>
</dbReference>
<proteinExistence type="predicted"/>